<evidence type="ECO:0000313" key="7">
    <source>
        <dbReference type="Proteomes" id="UP000296733"/>
    </source>
</evidence>
<dbReference type="EMBL" id="FNVN01000002">
    <property type="protein sequence ID" value="SEG31029.1"/>
    <property type="molecule type" value="Genomic_DNA"/>
</dbReference>
<keyword evidence="1" id="KW-0732">Signal</keyword>
<evidence type="ECO:0000313" key="5">
    <source>
        <dbReference type="EMBL" id="SEG31029.1"/>
    </source>
</evidence>
<protein>
    <submittedName>
        <fullName evidence="5">PGF-CTERM protein</fullName>
    </submittedName>
    <submittedName>
        <fullName evidence="4">PGF-CTERM sorting domain-containing protein</fullName>
    </submittedName>
</protein>
<evidence type="ECO:0000256" key="1">
    <source>
        <dbReference type="ARBA" id="ARBA00022729"/>
    </source>
</evidence>
<gene>
    <name evidence="4" type="ORF">DV707_11465</name>
    <name evidence="5" type="ORF">SAMN04488133_1839</name>
</gene>
<name>A0A1H5Z364_9EURY</name>
<reference evidence="5 6" key="1">
    <citation type="submission" date="2016-10" db="EMBL/GenBank/DDBJ databases">
        <authorList>
            <person name="de Groot N.N."/>
        </authorList>
    </citation>
    <scope>NUCLEOTIDE SEQUENCE [LARGE SCALE GENOMIC DNA]</scope>
    <source>
        <strain evidence="5 6">CGMCC 1.10331</strain>
    </source>
</reference>
<proteinExistence type="predicted"/>
<feature type="transmembrane region" description="Helical" evidence="2">
    <location>
        <begin position="209"/>
        <end position="229"/>
    </location>
</feature>
<dbReference type="InterPro" id="IPR055769">
    <property type="entry name" value="DUF7345"/>
</dbReference>
<organism evidence="5 6">
    <name type="scientific">Halobellus limi</name>
    <dbReference type="NCBI Taxonomy" id="699433"/>
    <lineage>
        <taxon>Archaea</taxon>
        <taxon>Methanobacteriati</taxon>
        <taxon>Methanobacteriota</taxon>
        <taxon>Stenosarchaea group</taxon>
        <taxon>Halobacteria</taxon>
        <taxon>Halobacteriales</taxon>
        <taxon>Haloferacaceae</taxon>
        <taxon>Halobellus</taxon>
    </lineage>
</organism>
<dbReference type="GO" id="GO:0030115">
    <property type="term" value="C:S-layer"/>
    <property type="evidence" value="ECO:0007669"/>
    <property type="project" value="UniProtKB-SubCell"/>
</dbReference>
<dbReference type="NCBIfam" id="TIGR04126">
    <property type="entry name" value="PGF_CTERM"/>
    <property type="match status" value="1"/>
</dbReference>
<dbReference type="InterPro" id="IPR026371">
    <property type="entry name" value="PGF_CTERM"/>
</dbReference>
<accession>A0A1H5Z364</accession>
<keyword evidence="6" id="KW-1185">Reference proteome</keyword>
<dbReference type="Pfam" id="PF24036">
    <property type="entry name" value="DUF7345"/>
    <property type="match status" value="1"/>
</dbReference>
<dbReference type="GeneID" id="39858720"/>
<keyword evidence="2" id="KW-0812">Transmembrane</keyword>
<dbReference type="AlphaFoldDB" id="A0A1H5Z364"/>
<dbReference type="EMBL" id="CP031311">
    <property type="protein sequence ID" value="QCC48233.1"/>
    <property type="molecule type" value="Genomic_DNA"/>
</dbReference>
<evidence type="ECO:0000259" key="3">
    <source>
        <dbReference type="Pfam" id="PF24036"/>
    </source>
</evidence>
<evidence type="ECO:0000313" key="6">
    <source>
        <dbReference type="Proteomes" id="UP000236740"/>
    </source>
</evidence>
<evidence type="ECO:0000313" key="4">
    <source>
        <dbReference type="EMBL" id="QCC48233.1"/>
    </source>
</evidence>
<dbReference type="OrthoDB" id="240095at2157"/>
<feature type="domain" description="DUF7345" evidence="3">
    <location>
        <begin position="38"/>
        <end position="161"/>
    </location>
</feature>
<dbReference type="KEGG" id="hlm:DV707_11465"/>
<keyword evidence="2" id="KW-1133">Transmembrane helix</keyword>
<dbReference type="RefSeq" id="WP_103991565.1">
    <property type="nucleotide sequence ID" value="NZ_CP031311.1"/>
</dbReference>
<evidence type="ECO:0000256" key="2">
    <source>
        <dbReference type="SAM" id="Phobius"/>
    </source>
</evidence>
<dbReference type="GO" id="GO:0005886">
    <property type="term" value="C:plasma membrane"/>
    <property type="evidence" value="ECO:0007669"/>
    <property type="project" value="UniProtKB-SubCell"/>
</dbReference>
<sequence>MDDTTRAVVGIATAFALVVSVGVAPVTAQQSAPEPALEIALHEDGSAAVTLVSTFDLTDDNESAAFEQLRDDEDARDRFRTAFAERMRSLAASAAEETGRTMSARDAELSLSTADRTGVVEMSVVWHGLAAVRDDRVVLTEPFASGFDPDRTLRVSAPEGYALTSVSPSPDGSDDERAVWAAGTDLDGFSVTASPEGEPTATDTTGSEAPGFGIAIALGAFLAAALLLVRR</sequence>
<keyword evidence="2" id="KW-0472">Membrane</keyword>
<reference evidence="4 7" key="2">
    <citation type="journal article" date="2019" name="Nat. Commun.">
        <title>A new type of DNA phosphorothioation-based antiviral system in archaea.</title>
        <authorList>
            <person name="Xiong L."/>
            <person name="Liu S."/>
            <person name="Chen S."/>
            <person name="Xiao Y."/>
            <person name="Zhu B."/>
            <person name="Gao Y."/>
            <person name="Zhang Y."/>
            <person name="Chen B."/>
            <person name="Luo J."/>
            <person name="Deng Z."/>
            <person name="Chen X."/>
            <person name="Wang L."/>
            <person name="Chen S."/>
        </authorList>
    </citation>
    <scope>NUCLEOTIDE SEQUENCE [LARGE SCALE GENOMIC DNA]</scope>
    <source>
        <strain evidence="4 7">CGMCC 1.10331</strain>
    </source>
</reference>
<dbReference type="Proteomes" id="UP000236740">
    <property type="component" value="Unassembled WGS sequence"/>
</dbReference>
<dbReference type="Proteomes" id="UP000296733">
    <property type="component" value="Chromosome"/>
</dbReference>